<accession>A0AAX0Z1S0</accession>
<name>A0AAX0Z1S0_9GAMM</name>
<evidence type="ECO:0000313" key="2">
    <source>
        <dbReference type="Proteomes" id="UP000240728"/>
    </source>
</evidence>
<proteinExistence type="predicted"/>
<organism evidence="1 2">
    <name type="scientific">Photobacterium kishitanii</name>
    <dbReference type="NCBI Taxonomy" id="318456"/>
    <lineage>
        <taxon>Bacteria</taxon>
        <taxon>Pseudomonadati</taxon>
        <taxon>Pseudomonadota</taxon>
        <taxon>Gammaproteobacteria</taxon>
        <taxon>Vibrionales</taxon>
        <taxon>Vibrionaceae</taxon>
        <taxon>Photobacterium</taxon>
    </lineage>
</organism>
<comment type="caution">
    <text evidence="1">The sequence shown here is derived from an EMBL/GenBank/DDBJ whole genome shotgun (WGS) entry which is preliminary data.</text>
</comment>
<dbReference type="AlphaFoldDB" id="A0AAX0Z1S0"/>
<evidence type="ECO:0000313" key="1">
    <source>
        <dbReference type="EMBL" id="PSX46254.1"/>
    </source>
</evidence>
<keyword evidence="2" id="KW-1185">Reference proteome</keyword>
<dbReference type="Proteomes" id="UP000240728">
    <property type="component" value="Unassembled WGS sequence"/>
</dbReference>
<reference evidence="1 2" key="1">
    <citation type="submission" date="2018-01" db="EMBL/GenBank/DDBJ databases">
        <title>Whole genome sequencing of Histamine producing bacteria.</title>
        <authorList>
            <person name="Butler K."/>
        </authorList>
    </citation>
    <scope>NUCLEOTIDE SEQUENCE [LARGE SCALE GENOMIC DNA]</scope>
    <source>
        <strain evidence="1 2">A1-4</strain>
    </source>
</reference>
<gene>
    <name evidence="1" type="ORF">C0W53_04790</name>
</gene>
<dbReference type="RefSeq" id="WP_045041343.1">
    <property type="nucleotide sequence ID" value="NZ_JAUZMV010000002.1"/>
</dbReference>
<sequence length="82" mass="9625">MRDIERIDYLLELLGDIWKDHQDVRFNQLIYLLHSKYIDINGGIGRVESDDGINMPMTGYDLFNVEDDKFISFLEDIKKSGL</sequence>
<protein>
    <submittedName>
        <fullName evidence="1">Uncharacterized protein</fullName>
    </submittedName>
</protein>
<dbReference type="EMBL" id="PYOZ01000002">
    <property type="protein sequence ID" value="PSX46254.1"/>
    <property type="molecule type" value="Genomic_DNA"/>
</dbReference>